<dbReference type="Proteomes" id="UP000886110">
    <property type="component" value="Unassembled WGS sequence"/>
</dbReference>
<dbReference type="InterPro" id="IPR011249">
    <property type="entry name" value="Metalloenz_LuxS/M16"/>
</dbReference>
<comment type="caution">
    <text evidence="3">The sequence shown here is derived from an EMBL/GenBank/DDBJ whole genome shotgun (WGS) entry which is preliminary data.</text>
</comment>
<accession>A0A7C5HJ29</accession>
<dbReference type="GO" id="GO:0016485">
    <property type="term" value="P:protein processing"/>
    <property type="evidence" value="ECO:0007669"/>
    <property type="project" value="TreeGrafter"/>
</dbReference>
<dbReference type="Gene3D" id="3.30.830.10">
    <property type="entry name" value="Metalloenzyme, LuxS/M16 peptidase-like"/>
    <property type="match status" value="2"/>
</dbReference>
<evidence type="ECO:0000259" key="1">
    <source>
        <dbReference type="Pfam" id="PF00675"/>
    </source>
</evidence>
<dbReference type="InterPro" id="IPR007863">
    <property type="entry name" value="Peptidase_M16_C"/>
</dbReference>
<name>A0A7C5HJ29_UNCW3</name>
<feature type="non-terminal residue" evidence="3">
    <location>
        <position position="432"/>
    </location>
</feature>
<dbReference type="Pfam" id="PF05193">
    <property type="entry name" value="Peptidase_M16_C"/>
    <property type="match status" value="1"/>
</dbReference>
<dbReference type="GO" id="GO:0046872">
    <property type="term" value="F:metal ion binding"/>
    <property type="evidence" value="ECO:0007669"/>
    <property type="project" value="InterPro"/>
</dbReference>
<dbReference type="EMBL" id="DRTB01000026">
    <property type="protein sequence ID" value="HHE04489.1"/>
    <property type="molecule type" value="Genomic_DNA"/>
</dbReference>
<evidence type="ECO:0000259" key="2">
    <source>
        <dbReference type="Pfam" id="PF05193"/>
    </source>
</evidence>
<dbReference type="GO" id="GO:0004222">
    <property type="term" value="F:metalloendopeptidase activity"/>
    <property type="evidence" value="ECO:0007669"/>
    <property type="project" value="TreeGrafter"/>
</dbReference>
<feature type="domain" description="Peptidase M16 N-terminal" evidence="1">
    <location>
        <begin position="56"/>
        <end position="132"/>
    </location>
</feature>
<dbReference type="PANTHER" id="PTHR43016:SF13">
    <property type="entry name" value="PRESEQUENCE PROTEASE, MITOCHONDRIAL"/>
    <property type="match status" value="1"/>
</dbReference>
<evidence type="ECO:0000313" key="3">
    <source>
        <dbReference type="EMBL" id="HHE04489.1"/>
    </source>
</evidence>
<dbReference type="FunFam" id="3.30.830.10:FF:000034">
    <property type="entry name" value="presequence protease 1, chloroplastic/mitochondrial"/>
    <property type="match status" value="1"/>
</dbReference>
<reference evidence="3" key="1">
    <citation type="journal article" date="2020" name="mSystems">
        <title>Genome- and Community-Level Interaction Insights into Carbon Utilization and Element Cycling Functions of Hydrothermarchaeota in Hydrothermal Sediment.</title>
        <authorList>
            <person name="Zhou Z."/>
            <person name="Liu Y."/>
            <person name="Xu W."/>
            <person name="Pan J."/>
            <person name="Luo Z.H."/>
            <person name="Li M."/>
        </authorList>
    </citation>
    <scope>NUCLEOTIDE SEQUENCE [LARGE SCALE GENOMIC DNA]</scope>
    <source>
        <strain evidence="3">HyVt-74</strain>
    </source>
</reference>
<feature type="domain" description="Peptidase M16 C-terminal" evidence="2">
    <location>
        <begin position="205"/>
        <end position="387"/>
    </location>
</feature>
<sequence length="432" mass="49957">MAEEKYIGYEFKEETGINEIDSKGEVLIHKKSGARIVLVNNNDDNKVFSIAFKTPPEDSTGLPHILEHSVLCGSRKFPSKEPFVELAKGSLNTFLNAMTFPDKTMYPVASRNEKDFFNLMDVYLDAVFFPNIYKYPEIFKQEGWHYEIVDSDHPRLEISGVVYNEMKGAYSTPEELLMRKVQETLYPNTPYAHDSGGDPEKIPELTYERFIKFHKRYYHPSNAYIYAYGNINKSKFLDFIDREYLSNFDREYIKSDIPLQNPLGSLREYEFLYPISKGESELDKTYFSLNFSIGTATDPVLTMAFSIIEYLLLETPASPLKNALIKEGIGKDVFGVFESSLLQPHFSIVIKNSNGDKKTMFKKVVFDTLNNLVKNGIDKKLIEASINIFEFKLREADYRGLPKGLVYHIKMMESWLYDSDPFIHLRYDSHLI</sequence>
<proteinExistence type="predicted"/>
<protein>
    <submittedName>
        <fullName evidence="3">Insulinase family protein</fullName>
    </submittedName>
</protein>
<dbReference type="Pfam" id="PF00675">
    <property type="entry name" value="Peptidase_M16"/>
    <property type="match status" value="1"/>
</dbReference>
<dbReference type="PANTHER" id="PTHR43016">
    <property type="entry name" value="PRESEQUENCE PROTEASE"/>
    <property type="match status" value="1"/>
</dbReference>
<dbReference type="AlphaFoldDB" id="A0A7C5HJ29"/>
<organism evidence="3">
    <name type="scientific">candidate division WOR-3 bacterium</name>
    <dbReference type="NCBI Taxonomy" id="2052148"/>
    <lineage>
        <taxon>Bacteria</taxon>
        <taxon>Bacteria division WOR-3</taxon>
    </lineage>
</organism>
<gene>
    <name evidence="3" type="ORF">ENL19_00335</name>
</gene>
<dbReference type="SUPFAM" id="SSF63411">
    <property type="entry name" value="LuxS/MPP-like metallohydrolase"/>
    <property type="match status" value="2"/>
</dbReference>
<dbReference type="InterPro" id="IPR011765">
    <property type="entry name" value="Pept_M16_N"/>
</dbReference>